<dbReference type="NCBIfam" id="TIGR03831">
    <property type="entry name" value="YgiT_finger"/>
    <property type="match status" value="1"/>
</dbReference>
<evidence type="ECO:0000313" key="2">
    <source>
        <dbReference type="EMBL" id="CAG4885454.1"/>
    </source>
</evidence>
<dbReference type="InterPro" id="IPR022453">
    <property type="entry name" value="Znf_MqsA-type"/>
</dbReference>
<dbReference type="Gene3D" id="3.10.20.860">
    <property type="match status" value="1"/>
</dbReference>
<dbReference type="EMBL" id="CAJQUM010000001">
    <property type="protein sequence ID" value="CAG4882128.1"/>
    <property type="molecule type" value="Genomic_DNA"/>
</dbReference>
<keyword evidence="3" id="KW-1185">Reference proteome</keyword>
<dbReference type="EMBL" id="CAJQUM010000002">
    <property type="protein sequence ID" value="CAG4885454.1"/>
    <property type="molecule type" value="Genomic_DNA"/>
</dbReference>
<organism evidence="2 3">
    <name type="scientific">Georgfuchsia toluolica</name>
    <dbReference type="NCBI Taxonomy" id="424218"/>
    <lineage>
        <taxon>Bacteria</taxon>
        <taxon>Pseudomonadati</taxon>
        <taxon>Pseudomonadota</taxon>
        <taxon>Betaproteobacteria</taxon>
        <taxon>Nitrosomonadales</taxon>
        <taxon>Sterolibacteriaceae</taxon>
        <taxon>Georgfuchsia</taxon>
    </lineage>
</organism>
<proteinExistence type="predicted"/>
<accession>A0A916J7M2</accession>
<evidence type="ECO:0000313" key="1">
    <source>
        <dbReference type="EMBL" id="CAG4882128.1"/>
    </source>
</evidence>
<evidence type="ECO:0008006" key="4">
    <source>
        <dbReference type="Google" id="ProtNLM"/>
    </source>
</evidence>
<sequence length="193" mass="21996">MDCIEQSHEMAWFAQRVQESRYILSEHVIRSLMAGNIVTVADIETVLLTGRLLEEHHHATRGRSYLVVGKSRQKIFHVMCAGASNGWLIITFVYIPAPPIWRDALHRNPGGENIMTEPFSTCFFCGGEMKKITVGNFDYRLEGQLYVIKKVPAGLCQQCGEKYIEADVGRRMNDLIARKQFSRTEEVGVIDYQ</sequence>
<dbReference type="AlphaFoldDB" id="A0A916J7M2"/>
<reference evidence="2" key="1">
    <citation type="submission" date="2021-04" db="EMBL/GenBank/DDBJ databases">
        <authorList>
            <person name="Hornung B."/>
        </authorList>
    </citation>
    <scope>NUCLEOTIDE SEQUENCE</scope>
    <source>
        <strain evidence="2">G5G6</strain>
    </source>
</reference>
<comment type="caution">
    <text evidence="2">The sequence shown here is derived from an EMBL/GenBank/DDBJ whole genome shotgun (WGS) entry which is preliminary data.</text>
</comment>
<dbReference type="Pfam" id="PF14076">
    <property type="entry name" value="DUF4258"/>
    <property type="match status" value="1"/>
</dbReference>
<protein>
    <recommendedName>
        <fullName evidence="4">YgiT-type zinc finger protein</fullName>
    </recommendedName>
</protein>
<evidence type="ECO:0000313" key="3">
    <source>
        <dbReference type="Proteomes" id="UP000742786"/>
    </source>
</evidence>
<dbReference type="InterPro" id="IPR025354">
    <property type="entry name" value="DUF4258"/>
</dbReference>
<name>A0A916J7M2_9PROT</name>
<gene>
    <name evidence="1" type="ORF">GTOL_10010</name>
    <name evidence="2" type="ORF">GTOL_20028</name>
</gene>
<dbReference type="Proteomes" id="UP000742786">
    <property type="component" value="Unassembled WGS sequence"/>
</dbReference>
<dbReference type="CDD" id="cd12870">
    <property type="entry name" value="MqsA"/>
    <property type="match status" value="1"/>
</dbReference>